<dbReference type="InterPro" id="IPR049408">
    <property type="entry name" value="UVSSA_N_a-solenoid_rpt"/>
</dbReference>
<keyword evidence="9" id="KW-0234">DNA repair</keyword>
<evidence type="ECO:0000256" key="9">
    <source>
        <dbReference type="ARBA" id="ARBA00023204"/>
    </source>
</evidence>
<keyword evidence="8" id="KW-0175">Coiled coil</keyword>
<evidence type="ECO:0000256" key="5">
    <source>
        <dbReference type="ARBA" id="ARBA00022763"/>
    </source>
</evidence>
<dbReference type="Pfam" id="PF20867">
    <property type="entry name" value="UVSSA_N"/>
    <property type="match status" value="1"/>
</dbReference>
<dbReference type="InterPro" id="IPR049431">
    <property type="entry name" value="UVSSA_C"/>
</dbReference>
<dbReference type="EMBL" id="JAYMYS010000004">
    <property type="protein sequence ID" value="KAK7397436.1"/>
    <property type="molecule type" value="Genomic_DNA"/>
</dbReference>
<evidence type="ECO:0000256" key="3">
    <source>
        <dbReference type="ARBA" id="ARBA00022454"/>
    </source>
</evidence>
<evidence type="ECO:0000256" key="4">
    <source>
        <dbReference type="ARBA" id="ARBA00022723"/>
    </source>
</evidence>
<evidence type="ECO:0000256" key="6">
    <source>
        <dbReference type="ARBA" id="ARBA00022771"/>
    </source>
</evidence>
<dbReference type="InterPro" id="IPR008942">
    <property type="entry name" value="ENTH_VHS"/>
</dbReference>
<organism evidence="12 13">
    <name type="scientific">Psophocarpus tetragonolobus</name>
    <name type="common">Winged bean</name>
    <name type="synonym">Dolichos tetragonolobus</name>
    <dbReference type="NCBI Taxonomy" id="3891"/>
    <lineage>
        <taxon>Eukaryota</taxon>
        <taxon>Viridiplantae</taxon>
        <taxon>Streptophyta</taxon>
        <taxon>Embryophyta</taxon>
        <taxon>Tracheophyta</taxon>
        <taxon>Spermatophyta</taxon>
        <taxon>Magnoliopsida</taxon>
        <taxon>eudicotyledons</taxon>
        <taxon>Gunneridae</taxon>
        <taxon>Pentapetalae</taxon>
        <taxon>rosids</taxon>
        <taxon>fabids</taxon>
        <taxon>Fabales</taxon>
        <taxon>Fabaceae</taxon>
        <taxon>Papilionoideae</taxon>
        <taxon>50 kb inversion clade</taxon>
        <taxon>NPAAA clade</taxon>
        <taxon>indigoferoid/millettioid clade</taxon>
        <taxon>Phaseoleae</taxon>
        <taxon>Psophocarpus</taxon>
    </lineage>
</organism>
<proteinExistence type="inferred from homology"/>
<dbReference type="PANTHER" id="PTHR28670">
    <property type="entry name" value="UV-STIMULATED SCAFFOLD PROTEIN A"/>
    <property type="match status" value="1"/>
</dbReference>
<dbReference type="Gene3D" id="1.25.40.90">
    <property type="match status" value="1"/>
</dbReference>
<dbReference type="GO" id="GO:0009411">
    <property type="term" value="P:response to UV"/>
    <property type="evidence" value="ECO:0007669"/>
    <property type="project" value="InterPro"/>
</dbReference>
<keyword evidence="13" id="KW-1185">Reference proteome</keyword>
<keyword evidence="6" id="KW-0863">Zinc-finger</keyword>
<comment type="caution">
    <text evidence="12">The sequence shown here is derived from an EMBL/GenBank/DDBJ whole genome shotgun (WGS) entry which is preliminary data.</text>
</comment>
<name>A0AAN9XMC5_PSOTE</name>
<feature type="domain" description="UV-stimulated scaffold protein A C-terminal" evidence="11">
    <location>
        <begin position="405"/>
        <end position="507"/>
    </location>
</feature>
<keyword evidence="5" id="KW-0227">DNA damage</keyword>
<evidence type="ECO:0000259" key="11">
    <source>
        <dbReference type="Pfam" id="PF09740"/>
    </source>
</evidence>
<dbReference type="InterPro" id="IPR018610">
    <property type="entry name" value="UVSSA"/>
</dbReference>
<dbReference type="GO" id="GO:0006283">
    <property type="term" value="P:transcription-coupled nucleotide-excision repair"/>
    <property type="evidence" value="ECO:0007669"/>
    <property type="project" value="TreeGrafter"/>
</dbReference>
<feature type="region of interest" description="Disordered" evidence="10">
    <location>
        <begin position="347"/>
        <end position="401"/>
    </location>
</feature>
<comment type="similarity">
    <text evidence="2">Belongs to the UVSSA family.</text>
</comment>
<evidence type="ECO:0000256" key="7">
    <source>
        <dbReference type="ARBA" id="ARBA00022833"/>
    </source>
</evidence>
<protein>
    <recommendedName>
        <fullName evidence="11">UV-stimulated scaffold protein A C-terminal domain-containing protein</fullName>
    </recommendedName>
</protein>
<dbReference type="GO" id="GO:0008270">
    <property type="term" value="F:zinc ion binding"/>
    <property type="evidence" value="ECO:0007669"/>
    <property type="project" value="UniProtKB-KW"/>
</dbReference>
<dbReference type="GO" id="GO:0005694">
    <property type="term" value="C:chromosome"/>
    <property type="evidence" value="ECO:0007669"/>
    <property type="project" value="UniProtKB-SubCell"/>
</dbReference>
<evidence type="ECO:0000256" key="1">
    <source>
        <dbReference type="ARBA" id="ARBA00004286"/>
    </source>
</evidence>
<sequence>MGAEEGAHGKGRKVVSLIEKATNSTAPEVDPRLLKAIKTVVRYSDSELRFATQTLMDIMKRDHSQVRYLALLIIDELFMRSKLFRTLVVDHLDQLLTLSVGFRRHLPLPAPPAVASVLRSRAIEFLEKWNVTFGVHYRQLRLGYDYLKNTLRLQFPNIQANVERIHQERRERERRSKEILLRKYESLKENSSSIKGGILTTMDEIDECLEILHAKQESVSDYILDNEEHGDFRSLELQQLRLEALKEGEKVYENSDNTVVFDTLRELYKLLVTKHFVSIKEWISVLVRVEVADNRFRDSILKEFIDIRNRLKSIKNKCEEAGCSLQNSSKHDEEDFWEEGNVVSMEILSSSPNSPNKHLGEASTSHEMNNDNLGLHNTSSSDTDSLLDKEHKTESNSQRSKLIAEAPAVRWSSYLDNWGSKRVFMANQRGLELESHWGRVDEDAVIPADKIAELNVHAMPYEEKEFEIQPCLAPLRKGGLCQRRDLKICPFHGPIIPRDDEGRPLNQSSSENMSMDLRTDLVEQLSKQAVKNVCERDQEVAKKREIDKRLLKRAKLAKIREHNEAVLRDAALASTSRSATLGEDEEVGNADKLFVRDNKQSLASMLRKKVTSKDRIAQKLLSSRARVTADRQQVSCEDFKYRDAFPNQW</sequence>
<reference evidence="12 13" key="1">
    <citation type="submission" date="2024-01" db="EMBL/GenBank/DDBJ databases">
        <title>The genomes of 5 underutilized Papilionoideae crops provide insights into root nodulation and disease resistanc.</title>
        <authorList>
            <person name="Jiang F."/>
        </authorList>
    </citation>
    <scope>NUCLEOTIDE SEQUENCE [LARGE SCALE GENOMIC DNA]</scope>
    <source>
        <strain evidence="12">DUOXIRENSHENG_FW03</strain>
        <tissue evidence="12">Leaves</tissue>
    </source>
</reference>
<dbReference type="PANTHER" id="PTHR28670:SF1">
    <property type="entry name" value="UV-STIMULATED SCAFFOLD PROTEIN A"/>
    <property type="match status" value="1"/>
</dbReference>
<dbReference type="GO" id="GO:0000993">
    <property type="term" value="F:RNA polymerase II complex binding"/>
    <property type="evidence" value="ECO:0007669"/>
    <property type="project" value="TreeGrafter"/>
</dbReference>
<gene>
    <name evidence="12" type="ORF">VNO78_18608</name>
</gene>
<dbReference type="Proteomes" id="UP001386955">
    <property type="component" value="Unassembled WGS sequence"/>
</dbReference>
<keyword evidence="7" id="KW-0862">Zinc</keyword>
<dbReference type="Pfam" id="PF09740">
    <property type="entry name" value="DUF2043"/>
    <property type="match status" value="1"/>
</dbReference>
<evidence type="ECO:0000313" key="12">
    <source>
        <dbReference type="EMBL" id="KAK7397436.1"/>
    </source>
</evidence>
<dbReference type="SUPFAM" id="SSF48464">
    <property type="entry name" value="ENTH/VHS domain"/>
    <property type="match status" value="1"/>
</dbReference>
<keyword evidence="4" id="KW-0479">Metal-binding</keyword>
<keyword evidence="3" id="KW-0158">Chromosome</keyword>
<dbReference type="AlphaFoldDB" id="A0AAN9XMC5"/>
<evidence type="ECO:0000256" key="2">
    <source>
        <dbReference type="ARBA" id="ARBA00009240"/>
    </source>
</evidence>
<comment type="subcellular location">
    <subcellularLocation>
        <location evidence="1">Chromosome</location>
    </subcellularLocation>
</comment>
<evidence type="ECO:0000313" key="13">
    <source>
        <dbReference type="Proteomes" id="UP001386955"/>
    </source>
</evidence>
<evidence type="ECO:0000256" key="8">
    <source>
        <dbReference type="ARBA" id="ARBA00023054"/>
    </source>
</evidence>
<evidence type="ECO:0000256" key="10">
    <source>
        <dbReference type="SAM" id="MobiDB-lite"/>
    </source>
</evidence>
<feature type="compositionally biased region" description="Polar residues" evidence="10">
    <location>
        <begin position="347"/>
        <end position="377"/>
    </location>
</feature>
<accession>A0AAN9XMC5</accession>